<evidence type="ECO:0000313" key="6">
    <source>
        <dbReference type="Proteomes" id="UP001140949"/>
    </source>
</evidence>
<dbReference type="EMBL" id="JANAVB010017196">
    <property type="protein sequence ID" value="KAJ6830813.1"/>
    <property type="molecule type" value="Genomic_DNA"/>
</dbReference>
<proteinExistence type="inferred from homology"/>
<dbReference type="GO" id="GO:0080044">
    <property type="term" value="F:quercetin 7-O-glucosyltransferase activity"/>
    <property type="evidence" value="ECO:0007669"/>
    <property type="project" value="TreeGrafter"/>
</dbReference>
<dbReference type="FunFam" id="3.40.50.2000:FF:000040">
    <property type="entry name" value="UDP-glycosyltransferase 76C1"/>
    <property type="match status" value="1"/>
</dbReference>
<evidence type="ECO:0000256" key="2">
    <source>
        <dbReference type="ARBA" id="ARBA00022679"/>
    </source>
</evidence>
<evidence type="ECO:0000256" key="3">
    <source>
        <dbReference type="RuleBase" id="RU003718"/>
    </source>
</evidence>
<dbReference type="PROSITE" id="PS00375">
    <property type="entry name" value="UDPGT"/>
    <property type="match status" value="1"/>
</dbReference>
<keyword evidence="3" id="KW-0328">Glycosyltransferase</keyword>
<dbReference type="Gene3D" id="3.40.50.2000">
    <property type="entry name" value="Glycogen Phosphorylase B"/>
    <property type="match status" value="2"/>
</dbReference>
<dbReference type="CDD" id="cd03784">
    <property type="entry name" value="GT1_Gtf-like"/>
    <property type="match status" value="1"/>
</dbReference>
<dbReference type="AlphaFoldDB" id="A0AAX6GQH5"/>
<dbReference type="Proteomes" id="UP001140949">
    <property type="component" value="Unassembled WGS sequence"/>
</dbReference>
<evidence type="ECO:0000256" key="4">
    <source>
        <dbReference type="RuleBase" id="RU362057"/>
    </source>
</evidence>
<organism evidence="5 6">
    <name type="scientific">Iris pallida</name>
    <name type="common">Sweet iris</name>
    <dbReference type="NCBI Taxonomy" id="29817"/>
    <lineage>
        <taxon>Eukaryota</taxon>
        <taxon>Viridiplantae</taxon>
        <taxon>Streptophyta</taxon>
        <taxon>Embryophyta</taxon>
        <taxon>Tracheophyta</taxon>
        <taxon>Spermatophyta</taxon>
        <taxon>Magnoliopsida</taxon>
        <taxon>Liliopsida</taxon>
        <taxon>Asparagales</taxon>
        <taxon>Iridaceae</taxon>
        <taxon>Iridoideae</taxon>
        <taxon>Irideae</taxon>
        <taxon>Iris</taxon>
    </lineage>
</organism>
<accession>A0AAX6GQH5</accession>
<evidence type="ECO:0000313" key="5">
    <source>
        <dbReference type="EMBL" id="KAJ6830813.1"/>
    </source>
</evidence>
<dbReference type="InterPro" id="IPR002213">
    <property type="entry name" value="UDP_glucos_trans"/>
</dbReference>
<reference evidence="5" key="1">
    <citation type="journal article" date="2023" name="GigaByte">
        <title>Genome assembly of the bearded iris, Iris pallida Lam.</title>
        <authorList>
            <person name="Bruccoleri R.E."/>
            <person name="Oakeley E.J."/>
            <person name="Faust A.M.E."/>
            <person name="Altorfer M."/>
            <person name="Dessus-Babus S."/>
            <person name="Burckhardt D."/>
            <person name="Oertli M."/>
            <person name="Naumann U."/>
            <person name="Petersen F."/>
            <person name="Wong J."/>
        </authorList>
    </citation>
    <scope>NUCLEOTIDE SEQUENCE</scope>
    <source>
        <strain evidence="5">GSM-AAB239-AS_SAM_17_03QT</strain>
    </source>
</reference>
<evidence type="ECO:0000256" key="1">
    <source>
        <dbReference type="ARBA" id="ARBA00009995"/>
    </source>
</evidence>
<dbReference type="Pfam" id="PF00201">
    <property type="entry name" value="UDPGT"/>
    <property type="match status" value="1"/>
</dbReference>
<sequence>MAGGAIQHVLLFPFPAQGHLPPMLKLGELLSLAGLHVTFLNTEHIHDRLLRSSPAVDRLAQRPTFRFRTIPDGLPQDDPRSIVYLLDLDESMRTRSREPYRELLLTPDGQDPDGWPTVSCVVADGILTLGLEVPEELGIPVLLLRTSSACSLWAYYSIRTMIQIGELPFPEEADMDELVHGVAGMDSFLRRRDLPGLVRRAKSTSDRTLGYLNAFSSNVTRASALILNTCEFLEAPVLSHIRSTICPITYTIGPLHHLLKDANSSFQCNNGQGVINNVHIPESTSSSIFPGLWKEDRSCMAWLDAQPDKSVVYVSFGSVTVVSREALVEFQHGLVNSGHRFLWVIRPDLVEGGAGAAGDTIPPEVEIKVASERGYFVGWAPQEEVLGHPAVGCFLTHSGWNSTLESVMKGVPMICWPFFADQQINSRFVGEVWNIGVDMKDMNGRKVVEEMVRKVMDGNGNNELRRSVGKMAEEMAKSCIKGGSSYMNFQKLLQHIKSFHKASM</sequence>
<protein>
    <recommendedName>
        <fullName evidence="4">Glycosyltransferase</fullName>
        <ecNumber evidence="4">2.4.1.-</ecNumber>
    </recommendedName>
</protein>
<keyword evidence="2 3" id="KW-0808">Transferase</keyword>
<comment type="similarity">
    <text evidence="1 3">Belongs to the UDP-glycosyltransferase family.</text>
</comment>
<gene>
    <name evidence="5" type="ORF">M6B38_352280</name>
</gene>
<reference evidence="5" key="2">
    <citation type="submission" date="2023-04" db="EMBL/GenBank/DDBJ databases">
        <authorList>
            <person name="Bruccoleri R.E."/>
            <person name="Oakeley E.J."/>
            <person name="Faust A.-M."/>
            <person name="Dessus-Babus S."/>
            <person name="Altorfer M."/>
            <person name="Burckhardt D."/>
            <person name="Oertli M."/>
            <person name="Naumann U."/>
            <person name="Petersen F."/>
            <person name="Wong J."/>
        </authorList>
    </citation>
    <scope>NUCLEOTIDE SEQUENCE</scope>
    <source>
        <strain evidence="5">GSM-AAB239-AS_SAM_17_03QT</strain>
        <tissue evidence="5">Leaf</tissue>
    </source>
</reference>
<keyword evidence="6" id="KW-1185">Reference proteome</keyword>
<comment type="caution">
    <text evidence="5">The sequence shown here is derived from an EMBL/GenBank/DDBJ whole genome shotgun (WGS) entry which is preliminary data.</text>
</comment>
<dbReference type="EC" id="2.4.1.-" evidence="4"/>
<dbReference type="PANTHER" id="PTHR11926">
    <property type="entry name" value="GLUCOSYL/GLUCURONOSYL TRANSFERASES"/>
    <property type="match status" value="1"/>
</dbReference>
<dbReference type="PANTHER" id="PTHR11926:SF1392">
    <property type="entry name" value="GLYCOSYLTRANSFERASE"/>
    <property type="match status" value="1"/>
</dbReference>
<dbReference type="InterPro" id="IPR035595">
    <property type="entry name" value="UDP_glycos_trans_CS"/>
</dbReference>
<dbReference type="SUPFAM" id="SSF53756">
    <property type="entry name" value="UDP-Glycosyltransferase/glycogen phosphorylase"/>
    <property type="match status" value="1"/>
</dbReference>
<dbReference type="GO" id="GO:0080043">
    <property type="term" value="F:quercetin 3-O-glucosyltransferase activity"/>
    <property type="evidence" value="ECO:0007669"/>
    <property type="project" value="TreeGrafter"/>
</dbReference>
<name>A0AAX6GQH5_IRIPA</name>